<organism evidence="6 7">
    <name type="scientific">Kosmotoga pacifica</name>
    <dbReference type="NCBI Taxonomy" id="1330330"/>
    <lineage>
        <taxon>Bacteria</taxon>
        <taxon>Thermotogati</taxon>
        <taxon>Thermotogota</taxon>
        <taxon>Thermotogae</taxon>
        <taxon>Kosmotogales</taxon>
        <taxon>Kosmotogaceae</taxon>
        <taxon>Kosmotoga</taxon>
    </lineage>
</organism>
<evidence type="ECO:0000313" key="6">
    <source>
        <dbReference type="EMBL" id="AKI97838.1"/>
    </source>
</evidence>
<dbReference type="AlphaFoldDB" id="A0A0G2ZGA7"/>
<proteinExistence type="inferred from homology"/>
<comment type="subcellular location">
    <subcellularLocation>
        <location evidence="1">Cell envelope</location>
    </subcellularLocation>
</comment>
<accession>A0A0G2ZGA7</accession>
<dbReference type="InterPro" id="IPR006127">
    <property type="entry name" value="ZnuA-like"/>
</dbReference>
<evidence type="ECO:0000256" key="5">
    <source>
        <dbReference type="RuleBase" id="RU003512"/>
    </source>
</evidence>
<dbReference type="Proteomes" id="UP000035159">
    <property type="component" value="Chromosome"/>
</dbReference>
<comment type="similarity">
    <text evidence="5">Belongs to the bacterial solute-binding protein 9 family.</text>
</comment>
<name>A0A0G2ZGA7_9BACT</name>
<dbReference type="GO" id="GO:0046872">
    <property type="term" value="F:metal ion binding"/>
    <property type="evidence" value="ECO:0007669"/>
    <property type="project" value="UniProtKB-KW"/>
</dbReference>
<dbReference type="InterPro" id="IPR006128">
    <property type="entry name" value="Lipoprotein_PsaA-like"/>
</dbReference>
<dbReference type="STRING" id="1330330.IX53_08475"/>
<protein>
    <recommendedName>
        <fullName evidence="8">ABC transporter substrate-binding protein</fullName>
    </recommendedName>
</protein>
<gene>
    <name evidence="6" type="ORF">IX53_08475</name>
</gene>
<dbReference type="InterPro" id="IPR006129">
    <property type="entry name" value="AdhesinB"/>
</dbReference>
<evidence type="ECO:0000256" key="4">
    <source>
        <dbReference type="ARBA" id="ARBA00022729"/>
    </source>
</evidence>
<evidence type="ECO:0000256" key="3">
    <source>
        <dbReference type="ARBA" id="ARBA00022723"/>
    </source>
</evidence>
<evidence type="ECO:0000256" key="1">
    <source>
        <dbReference type="ARBA" id="ARBA00004196"/>
    </source>
</evidence>
<dbReference type="PANTHER" id="PTHR42953">
    <property type="entry name" value="HIGH-AFFINITY ZINC UPTAKE SYSTEM PROTEIN ZNUA-RELATED"/>
    <property type="match status" value="1"/>
</dbReference>
<dbReference type="PANTHER" id="PTHR42953:SF1">
    <property type="entry name" value="METAL-BINDING PROTEIN HI_0362-RELATED"/>
    <property type="match status" value="1"/>
</dbReference>
<dbReference type="GO" id="GO:0030313">
    <property type="term" value="C:cell envelope"/>
    <property type="evidence" value="ECO:0007669"/>
    <property type="project" value="UniProtKB-SubCell"/>
</dbReference>
<dbReference type="PRINTS" id="PR00690">
    <property type="entry name" value="ADHESNFAMILY"/>
</dbReference>
<dbReference type="RefSeq" id="WP_047754973.1">
    <property type="nucleotide sequence ID" value="NZ_CAJUHA010000005.1"/>
</dbReference>
<dbReference type="InterPro" id="IPR050492">
    <property type="entry name" value="Bact_metal-bind_prot9"/>
</dbReference>
<dbReference type="Pfam" id="PF01297">
    <property type="entry name" value="ZnuA"/>
    <property type="match status" value="1"/>
</dbReference>
<dbReference type="Gene3D" id="3.40.50.1980">
    <property type="entry name" value="Nitrogenase molybdenum iron protein domain"/>
    <property type="match status" value="2"/>
</dbReference>
<keyword evidence="4" id="KW-0732">Signal</keyword>
<evidence type="ECO:0008006" key="8">
    <source>
        <dbReference type="Google" id="ProtNLM"/>
    </source>
</evidence>
<keyword evidence="2 5" id="KW-0813">Transport</keyword>
<dbReference type="SUPFAM" id="SSF53807">
    <property type="entry name" value="Helical backbone' metal receptor"/>
    <property type="match status" value="1"/>
</dbReference>
<dbReference type="PATRIC" id="fig|1330330.3.peg.1723"/>
<keyword evidence="7" id="KW-1185">Reference proteome</keyword>
<reference evidence="6 7" key="1">
    <citation type="submission" date="2015-04" db="EMBL/GenBank/DDBJ databases">
        <title>Complete Genome Sequence of Kosmotoga pacifica SLHLJ1.</title>
        <authorList>
            <person name="Jiang L.J."/>
            <person name="Shao Z.Z."/>
            <person name="Jebbar M."/>
        </authorList>
    </citation>
    <scope>NUCLEOTIDE SEQUENCE [LARGE SCALE GENOMIC DNA]</scope>
    <source>
        <strain evidence="6 7">SLHLJ1</strain>
    </source>
</reference>
<dbReference type="GO" id="GO:0030001">
    <property type="term" value="P:metal ion transport"/>
    <property type="evidence" value="ECO:0007669"/>
    <property type="project" value="InterPro"/>
</dbReference>
<evidence type="ECO:0000313" key="7">
    <source>
        <dbReference type="Proteomes" id="UP000035159"/>
    </source>
</evidence>
<dbReference type="KEGG" id="kpf:IX53_08475"/>
<keyword evidence="3" id="KW-0479">Metal-binding</keyword>
<dbReference type="EMBL" id="CP011232">
    <property type="protein sequence ID" value="AKI97838.1"/>
    <property type="molecule type" value="Genomic_DNA"/>
</dbReference>
<evidence type="ECO:0000256" key="2">
    <source>
        <dbReference type="ARBA" id="ARBA00022448"/>
    </source>
</evidence>
<dbReference type="OrthoDB" id="9810636at2"/>
<dbReference type="PRINTS" id="PR00691">
    <property type="entry name" value="ADHESINB"/>
</dbReference>
<dbReference type="GO" id="GO:0007155">
    <property type="term" value="P:cell adhesion"/>
    <property type="evidence" value="ECO:0007669"/>
    <property type="project" value="InterPro"/>
</dbReference>
<sequence>MKLKRLLVVIGFLVIASFALALNIVTTINPYYLLIKEITAGVDDVKLIIEPGQNPHLYSPDIEDIRELSEADIIIANGFELESFMAEKLKWLEKSGKKVVYVSSYVNNALLSADEADKHVNPHIWLSLSLLTEYIIPGLTRDLAAEAPQNSAVYSANAEKLIQSLQEMHEDLLNFFKEFSGTKVLMSHPSFYYFFRDFGIETVPIFEGHGDEPTISELKTIIEAAKNGEFIAAFGEYQQNNRSTEIIIKESGIRGGELDPLGIGRSSFEELLLWNIEHIKETIYAR</sequence>